<dbReference type="InterPro" id="IPR013747">
    <property type="entry name" value="ACP_syn_III_C"/>
</dbReference>
<dbReference type="InterPro" id="IPR016039">
    <property type="entry name" value="Thiolase-like"/>
</dbReference>
<proteinExistence type="predicted"/>
<evidence type="ECO:0008006" key="8">
    <source>
        <dbReference type="Google" id="ProtNLM"/>
    </source>
</evidence>
<evidence type="ECO:0000256" key="1">
    <source>
        <dbReference type="ARBA" id="ARBA00022490"/>
    </source>
</evidence>
<keyword evidence="2" id="KW-0808">Transferase</keyword>
<feature type="domain" description="Beta-ketoacyl-[acyl-carrier-protein] synthase III C-terminal" evidence="4">
    <location>
        <begin position="273"/>
        <end position="345"/>
    </location>
</feature>
<dbReference type="Proteomes" id="UP001142374">
    <property type="component" value="Unassembled WGS sequence"/>
</dbReference>
<gene>
    <name evidence="6" type="ORF">NQU55_11825</name>
</gene>
<dbReference type="Pfam" id="PF08541">
    <property type="entry name" value="ACP_syn_III_C"/>
    <property type="match status" value="1"/>
</dbReference>
<evidence type="ECO:0000256" key="3">
    <source>
        <dbReference type="ARBA" id="ARBA00023315"/>
    </source>
</evidence>
<dbReference type="InterPro" id="IPR013751">
    <property type="entry name" value="ACP_syn_III_N"/>
</dbReference>
<dbReference type="Pfam" id="PF08545">
    <property type="entry name" value="ACP_syn_III"/>
    <property type="match status" value="1"/>
</dbReference>
<reference evidence="6" key="1">
    <citation type="submission" date="2022-06" db="EMBL/GenBank/DDBJ databases">
        <title>WGS of actinobacteria.</title>
        <authorList>
            <person name="Thawai C."/>
        </authorList>
    </citation>
    <scope>NUCLEOTIDE SEQUENCE</scope>
    <source>
        <strain evidence="6">AA8</strain>
    </source>
</reference>
<evidence type="ECO:0000313" key="6">
    <source>
        <dbReference type="EMBL" id="MCQ8770464.1"/>
    </source>
</evidence>
<evidence type="ECO:0000259" key="4">
    <source>
        <dbReference type="Pfam" id="PF08541"/>
    </source>
</evidence>
<keyword evidence="7" id="KW-1185">Reference proteome</keyword>
<dbReference type="GO" id="GO:0044550">
    <property type="term" value="P:secondary metabolite biosynthetic process"/>
    <property type="evidence" value="ECO:0007669"/>
    <property type="project" value="TreeGrafter"/>
</dbReference>
<dbReference type="AlphaFoldDB" id="A0A9X2LFQ7"/>
<sequence length="354" mass="38767">MKFLAIEHSFPSRRVTNDHVLKEVREANAAHLTEAELATVEELVRACFTASGTTVRYHRAAGESASELATDAGRRALDASGLDALDIDLLLYVGIGRGVAEPASATTFQDLLGLRRATAFDILDACASWIRALHVADAFLRTGAYRNIMIVNAECNASDIYRYELRSLEEFAHWHPTLTIGEAATATILTAHRNGADEEEGFEASFRTWGEKRDLCFVPMANFGAYFGKEVDVAGTLRPLQFVSFGLSLMEFGTRKLIEHYRDLPRFEEFKADLVFGHSASDGAGRHVVEACGIDADKYRFDHRNHANTVSASVPVSMSEALKSGELAEGDRVLLMAASAGVTTALAKFTYHGR</sequence>
<dbReference type="EMBL" id="JANIID010000008">
    <property type="protein sequence ID" value="MCQ8770464.1"/>
    <property type="molecule type" value="Genomic_DNA"/>
</dbReference>
<evidence type="ECO:0000313" key="7">
    <source>
        <dbReference type="Proteomes" id="UP001142374"/>
    </source>
</evidence>
<accession>A0A9X2LFQ7</accession>
<comment type="caution">
    <text evidence="6">The sequence shown here is derived from an EMBL/GenBank/DDBJ whole genome shotgun (WGS) entry which is preliminary data.</text>
</comment>
<dbReference type="GO" id="GO:0004315">
    <property type="term" value="F:3-oxoacyl-[acyl-carrier-protein] synthase activity"/>
    <property type="evidence" value="ECO:0007669"/>
    <property type="project" value="InterPro"/>
</dbReference>
<dbReference type="GO" id="GO:0006633">
    <property type="term" value="P:fatty acid biosynthetic process"/>
    <property type="evidence" value="ECO:0007669"/>
    <property type="project" value="InterPro"/>
</dbReference>
<dbReference type="SUPFAM" id="SSF53901">
    <property type="entry name" value="Thiolase-like"/>
    <property type="match status" value="2"/>
</dbReference>
<evidence type="ECO:0000259" key="5">
    <source>
        <dbReference type="Pfam" id="PF08545"/>
    </source>
</evidence>
<organism evidence="6 7">
    <name type="scientific">Streptomyces telluris</name>
    <dbReference type="NCBI Taxonomy" id="2720021"/>
    <lineage>
        <taxon>Bacteria</taxon>
        <taxon>Bacillati</taxon>
        <taxon>Actinomycetota</taxon>
        <taxon>Actinomycetes</taxon>
        <taxon>Kitasatosporales</taxon>
        <taxon>Streptomycetaceae</taxon>
        <taxon>Streptomyces</taxon>
    </lineage>
</organism>
<evidence type="ECO:0000256" key="2">
    <source>
        <dbReference type="ARBA" id="ARBA00022679"/>
    </source>
</evidence>
<dbReference type="PANTHER" id="PTHR34069:SF3">
    <property type="entry name" value="ACYL-COA:ACYL-COA ALKYLTRANSFERASE"/>
    <property type="match status" value="1"/>
</dbReference>
<keyword evidence="1" id="KW-0963">Cytoplasm</keyword>
<dbReference type="Gene3D" id="3.40.47.10">
    <property type="match status" value="1"/>
</dbReference>
<dbReference type="PANTHER" id="PTHR34069">
    <property type="entry name" value="3-OXOACYL-[ACYL-CARRIER-PROTEIN] SYNTHASE 3"/>
    <property type="match status" value="1"/>
</dbReference>
<feature type="domain" description="Beta-ketoacyl-[acyl-carrier-protein] synthase III N-terminal" evidence="5">
    <location>
        <begin position="120"/>
        <end position="193"/>
    </location>
</feature>
<name>A0A9X2LFQ7_9ACTN</name>
<keyword evidence="3" id="KW-0012">Acyltransferase</keyword>
<protein>
    <recommendedName>
        <fullName evidence="8">3-oxoacyl-ACP synthase</fullName>
    </recommendedName>
</protein>
<dbReference type="RefSeq" id="WP_256790469.1">
    <property type="nucleotide sequence ID" value="NZ_JANIID010000008.1"/>
</dbReference>